<dbReference type="Proteomes" id="UP001064048">
    <property type="component" value="Chromosome Z"/>
</dbReference>
<name>A0ACC0K1E9_CHOFU</name>
<accession>A0ACC0K1E9</accession>
<sequence length="163" mass="18143">MDEIVKALKSMRLGGSARGRLRNALIADSDDFAPIMGGGRFQMQTEDQDPESDCSKRQSESGRFASNHKRCVISPLPHISSGAKVAGGGKRPQRLGLEIDLGRTHLYYQSASSCSRRALQTPVLQMQEGVQRWLHLPESRAQIFSAVCYLLWGNVLERCPYHN</sequence>
<evidence type="ECO:0000313" key="2">
    <source>
        <dbReference type="Proteomes" id="UP001064048"/>
    </source>
</evidence>
<reference evidence="1 2" key="1">
    <citation type="journal article" date="2022" name="Genome Biol. Evol.">
        <title>The Spruce Budworm Genome: Reconstructing the Evolutionary History of Antifreeze Proteins.</title>
        <authorList>
            <person name="Beliveau C."/>
            <person name="Gagne P."/>
            <person name="Picq S."/>
            <person name="Vernygora O."/>
            <person name="Keeling C.I."/>
            <person name="Pinkney K."/>
            <person name="Doucet D."/>
            <person name="Wen F."/>
            <person name="Johnston J.S."/>
            <person name="Maaroufi H."/>
            <person name="Boyle B."/>
            <person name="Laroche J."/>
            <person name="Dewar K."/>
            <person name="Juretic N."/>
            <person name="Blackburn G."/>
            <person name="Nisole A."/>
            <person name="Brunet B."/>
            <person name="Brandao M."/>
            <person name="Lumley L."/>
            <person name="Duan J."/>
            <person name="Quan G."/>
            <person name="Lucarotti C.J."/>
            <person name="Roe A.D."/>
            <person name="Sperling F.A.H."/>
            <person name="Levesque R.C."/>
            <person name="Cusson M."/>
        </authorList>
    </citation>
    <scope>NUCLEOTIDE SEQUENCE [LARGE SCALE GENOMIC DNA]</scope>
    <source>
        <strain evidence="1">Glfc:IPQL:Cfum</strain>
    </source>
</reference>
<evidence type="ECO:0000313" key="1">
    <source>
        <dbReference type="EMBL" id="KAI8430215.1"/>
    </source>
</evidence>
<keyword evidence="2" id="KW-1185">Reference proteome</keyword>
<protein>
    <submittedName>
        <fullName evidence="1">Uncharacterized protein</fullName>
    </submittedName>
</protein>
<dbReference type="EMBL" id="CM046131">
    <property type="protein sequence ID" value="KAI8430215.1"/>
    <property type="molecule type" value="Genomic_DNA"/>
</dbReference>
<organism evidence="1 2">
    <name type="scientific">Choristoneura fumiferana</name>
    <name type="common">Spruce budworm moth</name>
    <name type="synonym">Archips fumiferana</name>
    <dbReference type="NCBI Taxonomy" id="7141"/>
    <lineage>
        <taxon>Eukaryota</taxon>
        <taxon>Metazoa</taxon>
        <taxon>Ecdysozoa</taxon>
        <taxon>Arthropoda</taxon>
        <taxon>Hexapoda</taxon>
        <taxon>Insecta</taxon>
        <taxon>Pterygota</taxon>
        <taxon>Neoptera</taxon>
        <taxon>Endopterygota</taxon>
        <taxon>Lepidoptera</taxon>
        <taxon>Glossata</taxon>
        <taxon>Ditrysia</taxon>
        <taxon>Tortricoidea</taxon>
        <taxon>Tortricidae</taxon>
        <taxon>Tortricinae</taxon>
        <taxon>Choristoneura</taxon>
    </lineage>
</organism>
<proteinExistence type="predicted"/>
<gene>
    <name evidence="1" type="ORF">MSG28_000562</name>
</gene>
<comment type="caution">
    <text evidence="1">The sequence shown here is derived from an EMBL/GenBank/DDBJ whole genome shotgun (WGS) entry which is preliminary data.</text>
</comment>